<dbReference type="PANTHER" id="PTHR23513:SF9">
    <property type="entry name" value="ENTEROBACTIN EXPORTER ENTS"/>
    <property type="match status" value="1"/>
</dbReference>
<dbReference type="PANTHER" id="PTHR23513">
    <property type="entry name" value="INTEGRAL MEMBRANE EFFLUX PROTEIN-RELATED"/>
    <property type="match status" value="1"/>
</dbReference>
<evidence type="ECO:0000313" key="10">
    <source>
        <dbReference type="Proteomes" id="UP000274097"/>
    </source>
</evidence>
<dbReference type="Proteomes" id="UP000274097">
    <property type="component" value="Unassembled WGS sequence"/>
</dbReference>
<keyword evidence="4 7" id="KW-0812">Transmembrane</keyword>
<comment type="caution">
    <text evidence="8">The sequence shown here is derived from an EMBL/GenBank/DDBJ whole genome shotgun (WGS) entry which is preliminary data.</text>
</comment>
<feature type="transmembrane region" description="Helical" evidence="7">
    <location>
        <begin position="295"/>
        <end position="316"/>
    </location>
</feature>
<dbReference type="Gene3D" id="1.20.1250.20">
    <property type="entry name" value="MFS general substrate transporter like domains"/>
    <property type="match status" value="1"/>
</dbReference>
<comment type="subcellular location">
    <subcellularLocation>
        <location evidence="1">Cell membrane</location>
        <topology evidence="1">Multi-pass membrane protein</topology>
    </subcellularLocation>
</comment>
<sequence length="421" mass="44211">MQQNSGATAAEASLADEDQGRLLRQPDLLAFLGSRSFSALAYQMQTVAVGWQIYELTRSPLSLGLVGLAQFLPMVVLVFVAGQVVDRFDRRRIAACCQVLSALCAVALAFASFHHAVTPGMIYALIGLFGVAKAFEQPSLQALLPSLVPASLFSRAAALSSSVFQTVTIIGPSAGGLLYGLGAGVVYSIVAVAYACAALSITLIRLRQPARPREKVTLAAVFGGLHFIRSRPEIMGAISLDMFAVLLGGAVAMMPVYAHDILHAGPWGLGLLRGAPAVGALAVSIWLARRPIRRHAGLLMFAAVGVFGLATIVFGLSTWLPLSVLALAVLGGADVVSVVVRSTLVQLRTPDEMRGRVAAVNMLFIGTSNQLGEFRSGTMGAVIGPVAAVVLGGVGTVVVAGLWMRLFPKLRDLQRLDEEVA</sequence>
<organism evidence="8 11">
    <name type="scientific">Teichococcus wenyumeiae</name>
    <dbReference type="NCBI Taxonomy" id="2478470"/>
    <lineage>
        <taxon>Bacteria</taxon>
        <taxon>Pseudomonadati</taxon>
        <taxon>Pseudomonadota</taxon>
        <taxon>Alphaproteobacteria</taxon>
        <taxon>Acetobacterales</taxon>
        <taxon>Roseomonadaceae</taxon>
        <taxon>Roseomonas</taxon>
    </lineage>
</organism>
<evidence type="ECO:0000313" key="11">
    <source>
        <dbReference type="Proteomes" id="UP000278036"/>
    </source>
</evidence>
<evidence type="ECO:0000313" key="8">
    <source>
        <dbReference type="EMBL" id="RKK06103.1"/>
    </source>
</evidence>
<dbReference type="CDD" id="cd06173">
    <property type="entry name" value="MFS_MefA_like"/>
    <property type="match status" value="1"/>
</dbReference>
<dbReference type="InParanoid" id="A0A3A9JMW9"/>
<feature type="transmembrane region" description="Helical" evidence="7">
    <location>
        <begin position="117"/>
        <end position="135"/>
    </location>
</feature>
<evidence type="ECO:0000313" key="9">
    <source>
        <dbReference type="EMBL" id="RMI25592.1"/>
    </source>
</evidence>
<protein>
    <submittedName>
        <fullName evidence="8">MFS transporter</fullName>
    </submittedName>
</protein>
<evidence type="ECO:0000256" key="3">
    <source>
        <dbReference type="ARBA" id="ARBA00022475"/>
    </source>
</evidence>
<evidence type="ECO:0000256" key="1">
    <source>
        <dbReference type="ARBA" id="ARBA00004651"/>
    </source>
</evidence>
<keyword evidence="3" id="KW-1003">Cell membrane</keyword>
<feature type="transmembrane region" description="Helical" evidence="7">
    <location>
        <begin position="270"/>
        <end position="288"/>
    </location>
</feature>
<gene>
    <name evidence="8" type="ORF">D6Z83_00805</name>
    <name evidence="9" type="ORF">EBE87_07695</name>
</gene>
<dbReference type="InterPro" id="IPR036259">
    <property type="entry name" value="MFS_trans_sf"/>
</dbReference>
<dbReference type="RefSeq" id="WP_120636425.1">
    <property type="nucleotide sequence ID" value="NZ_RAQU01000004.1"/>
</dbReference>
<dbReference type="AlphaFoldDB" id="A0A3A9JMW9"/>
<evidence type="ECO:0000256" key="5">
    <source>
        <dbReference type="ARBA" id="ARBA00022989"/>
    </source>
</evidence>
<proteinExistence type="predicted"/>
<feature type="transmembrane region" description="Helical" evidence="7">
    <location>
        <begin position="383"/>
        <end position="406"/>
    </location>
</feature>
<dbReference type="GO" id="GO:0005886">
    <property type="term" value="C:plasma membrane"/>
    <property type="evidence" value="ECO:0007669"/>
    <property type="project" value="UniProtKB-SubCell"/>
</dbReference>
<evidence type="ECO:0000256" key="6">
    <source>
        <dbReference type="ARBA" id="ARBA00023136"/>
    </source>
</evidence>
<evidence type="ECO:0000256" key="4">
    <source>
        <dbReference type="ARBA" id="ARBA00022692"/>
    </source>
</evidence>
<feature type="transmembrane region" description="Helical" evidence="7">
    <location>
        <begin position="185"/>
        <end position="206"/>
    </location>
</feature>
<keyword evidence="6 7" id="KW-0472">Membrane</keyword>
<dbReference type="OrthoDB" id="7283966at2"/>
<dbReference type="Pfam" id="PF05977">
    <property type="entry name" value="MFS_3"/>
    <property type="match status" value="1"/>
</dbReference>
<dbReference type="InterPro" id="IPR010290">
    <property type="entry name" value="TM_effector"/>
</dbReference>
<reference evidence="8 11" key="1">
    <citation type="submission" date="2018-09" db="EMBL/GenBank/DDBJ databases">
        <title>Roseomonas sp. nov., isolated from feces of Tibetan antelopes in the Qinghai-Tibet plateau, China.</title>
        <authorList>
            <person name="Tian Z."/>
        </authorList>
    </citation>
    <scope>NUCLEOTIDE SEQUENCE [LARGE SCALE GENOMIC DNA]</scope>
    <source>
        <strain evidence="9 10">Z23</strain>
        <strain evidence="8 11">Z24</strain>
    </source>
</reference>
<dbReference type="Proteomes" id="UP000278036">
    <property type="component" value="Unassembled WGS sequence"/>
</dbReference>
<dbReference type="FunCoup" id="A0A3A9JMW9">
    <property type="interactions" value="157"/>
</dbReference>
<evidence type="ECO:0000256" key="7">
    <source>
        <dbReference type="SAM" id="Phobius"/>
    </source>
</evidence>
<name>A0A3A9JMW9_9PROT</name>
<dbReference type="EMBL" id="RFLX01000004">
    <property type="protein sequence ID" value="RMI25592.1"/>
    <property type="molecule type" value="Genomic_DNA"/>
</dbReference>
<feature type="transmembrane region" description="Helical" evidence="7">
    <location>
        <begin position="234"/>
        <end position="258"/>
    </location>
</feature>
<keyword evidence="2" id="KW-0813">Transport</keyword>
<evidence type="ECO:0000256" key="2">
    <source>
        <dbReference type="ARBA" id="ARBA00022448"/>
    </source>
</evidence>
<dbReference type="SUPFAM" id="SSF103473">
    <property type="entry name" value="MFS general substrate transporter"/>
    <property type="match status" value="1"/>
</dbReference>
<dbReference type="EMBL" id="RAQU01000004">
    <property type="protein sequence ID" value="RKK06103.1"/>
    <property type="molecule type" value="Genomic_DNA"/>
</dbReference>
<feature type="transmembrane region" description="Helical" evidence="7">
    <location>
        <begin position="322"/>
        <end position="341"/>
    </location>
</feature>
<keyword evidence="5 7" id="KW-1133">Transmembrane helix</keyword>
<keyword evidence="10" id="KW-1185">Reference proteome</keyword>
<accession>A0A3A9JMW9</accession>
<feature type="transmembrane region" description="Helical" evidence="7">
    <location>
        <begin position="61"/>
        <end position="81"/>
    </location>
</feature>